<dbReference type="InterPro" id="IPR001296">
    <property type="entry name" value="Glyco_trans_1"/>
</dbReference>
<feature type="domain" description="Glycosyl transferase family 1" evidence="5">
    <location>
        <begin position="239"/>
        <end position="401"/>
    </location>
</feature>
<feature type="region of interest" description="Disordered" evidence="4">
    <location>
        <begin position="1"/>
        <end position="22"/>
    </location>
</feature>
<dbReference type="GO" id="GO:0016757">
    <property type="term" value="F:glycosyltransferase activity"/>
    <property type="evidence" value="ECO:0007669"/>
    <property type="project" value="UniProtKB-KW"/>
</dbReference>
<organism evidence="7 8">
    <name type="scientific">Brachybacterium hainanense</name>
    <dbReference type="NCBI Taxonomy" id="1541174"/>
    <lineage>
        <taxon>Bacteria</taxon>
        <taxon>Bacillati</taxon>
        <taxon>Actinomycetota</taxon>
        <taxon>Actinomycetes</taxon>
        <taxon>Micrococcales</taxon>
        <taxon>Dermabacteraceae</taxon>
        <taxon>Brachybacterium</taxon>
    </lineage>
</organism>
<reference evidence="7 8" key="1">
    <citation type="submission" date="2024-09" db="EMBL/GenBank/DDBJ databases">
        <authorList>
            <person name="Sun Q."/>
            <person name="Mori K."/>
        </authorList>
    </citation>
    <scope>NUCLEOTIDE SEQUENCE [LARGE SCALE GENOMIC DNA]</scope>
    <source>
        <strain evidence="7 8">CICC 10874</strain>
    </source>
</reference>
<evidence type="ECO:0000313" key="8">
    <source>
        <dbReference type="Proteomes" id="UP001589793"/>
    </source>
</evidence>
<keyword evidence="2 7" id="KW-0328">Glycosyltransferase</keyword>
<evidence type="ECO:0000256" key="3">
    <source>
        <dbReference type="ARBA" id="ARBA00022679"/>
    </source>
</evidence>
<evidence type="ECO:0000259" key="6">
    <source>
        <dbReference type="Pfam" id="PF13439"/>
    </source>
</evidence>
<feature type="domain" description="Glycosyltransferase subfamily 4-like N-terminal" evidence="6">
    <location>
        <begin position="44"/>
        <end position="226"/>
    </location>
</feature>
<dbReference type="Pfam" id="PF00534">
    <property type="entry name" value="Glycos_transf_1"/>
    <property type="match status" value="1"/>
</dbReference>
<evidence type="ECO:0000313" key="7">
    <source>
        <dbReference type="EMBL" id="MFC0674735.1"/>
    </source>
</evidence>
<keyword evidence="8" id="KW-1185">Reference proteome</keyword>
<dbReference type="Gene3D" id="3.40.50.2000">
    <property type="entry name" value="Glycogen Phosphorylase B"/>
    <property type="match status" value="4"/>
</dbReference>
<dbReference type="SUPFAM" id="SSF53756">
    <property type="entry name" value="UDP-Glycosyltransferase/glycogen phosphorylase"/>
    <property type="match status" value="2"/>
</dbReference>
<protein>
    <recommendedName>
        <fullName evidence="1">D-inositol 3-phosphate glycosyltransferase</fullName>
    </recommendedName>
</protein>
<feature type="domain" description="Glycosyltransferase subfamily 4-like N-terminal" evidence="6">
    <location>
        <begin position="469"/>
        <end position="638"/>
    </location>
</feature>
<dbReference type="EMBL" id="JBHLSV010000014">
    <property type="protein sequence ID" value="MFC0674735.1"/>
    <property type="molecule type" value="Genomic_DNA"/>
</dbReference>
<name>A0ABV6RCM1_9MICO</name>
<comment type="caution">
    <text evidence="7">The sequence shown here is derived from an EMBL/GenBank/DDBJ whole genome shotgun (WGS) entry which is preliminary data.</text>
</comment>
<dbReference type="Pfam" id="PF13439">
    <property type="entry name" value="Glyco_transf_4"/>
    <property type="match status" value="2"/>
</dbReference>
<evidence type="ECO:0000256" key="2">
    <source>
        <dbReference type="ARBA" id="ARBA00022676"/>
    </source>
</evidence>
<dbReference type="Proteomes" id="UP001589793">
    <property type="component" value="Unassembled WGS sequence"/>
</dbReference>
<dbReference type="CDD" id="cd03801">
    <property type="entry name" value="GT4_PimA-like"/>
    <property type="match status" value="2"/>
</dbReference>
<evidence type="ECO:0000256" key="1">
    <source>
        <dbReference type="ARBA" id="ARBA00021292"/>
    </source>
</evidence>
<sequence length="846" mass="89279">MPHDVPPAHPSPTPPASPGPERPPMRIGYVLKMYPRFSETFILTEMLELEAQGMDLEVFSLRLPVDGRFHPDLARLRAPVEYLHPGTLRADQPWQSLHRFLAEVGEVPPAVLAELARHGAREAAQALDLAAAVRARGITHLHAHFGSTATSVARLAAALAGIGYTFTAHAKDIFHEEVEAEDLRAKLADARAVVTVSDFNLAHLRKTFGADAARVRRIYNGIALERFPVRADRDESAAAPRIVSVGRLVEKKGFDVLVEAARLLRERRIPVELEIAGAGPLAEPLSGRIAALGLDSCVRLLGPLPQDRVRELVAGATVFAAPCRVGEDGNRDGLPTVLLEAMALGTPCVSTPVTGIPEAIQDGGTGLLVPEDDAPALADALARLLADAPLRTRLAGAARERVETDFDAVRQAGAVGALFAELHAPERSVSAEAAPPVGAAARAGGAAGDAGRVAVVCTDAGIPVFGSKGASVHLQSVLQVLVDAGHDVHVITPRPGPLSGELAGRCTVHLLPEIGSGEAAVRERRARAADAQVAEILQDIGPDLVYERYALWGRTATAWAEAAGVPSILEVNSPLIPEQARHRELHAPEAAYEVARSAIRCARGIMCVSEAVAAWVREVAEDPALPLRVLPNGVDTDRIRPALLPREPGPFTVGFLGTLKPWHGLDVLLEAMARLPREECRLLVVGDGPLRAEVARAAAEAGIALELTGAVEAGEVSAHLQRMDVACAPYPAAEDHYFSPLKVFEYLAAGLPVVASTIGQIPDLLDHGRIGRLVPPGDAGALAEALLALWADPPLRADLGRAAREAALARHTWRSVVEGALATVGMELGGPRSTVRTVAAAAGGVR</sequence>
<dbReference type="InterPro" id="IPR028098">
    <property type="entry name" value="Glyco_trans_4-like_N"/>
</dbReference>
<proteinExistence type="predicted"/>
<dbReference type="PANTHER" id="PTHR45947">
    <property type="entry name" value="SULFOQUINOVOSYL TRANSFERASE SQD2"/>
    <property type="match status" value="1"/>
</dbReference>
<dbReference type="Pfam" id="PF13692">
    <property type="entry name" value="Glyco_trans_1_4"/>
    <property type="match status" value="1"/>
</dbReference>
<gene>
    <name evidence="7" type="ORF">ACFFF6_12275</name>
</gene>
<evidence type="ECO:0000256" key="4">
    <source>
        <dbReference type="SAM" id="MobiDB-lite"/>
    </source>
</evidence>
<accession>A0ABV6RCM1</accession>
<evidence type="ECO:0000259" key="5">
    <source>
        <dbReference type="Pfam" id="PF00534"/>
    </source>
</evidence>
<keyword evidence="3 7" id="KW-0808">Transferase</keyword>
<dbReference type="PANTHER" id="PTHR45947:SF3">
    <property type="entry name" value="SULFOQUINOVOSYL TRANSFERASE SQD2"/>
    <property type="match status" value="1"/>
</dbReference>
<dbReference type="InterPro" id="IPR050194">
    <property type="entry name" value="Glycosyltransferase_grp1"/>
</dbReference>
<dbReference type="RefSeq" id="WP_376981103.1">
    <property type="nucleotide sequence ID" value="NZ_JBHLSV010000014.1"/>
</dbReference>